<feature type="region of interest" description="Disordered" evidence="1">
    <location>
        <begin position="219"/>
        <end position="245"/>
    </location>
</feature>
<feature type="compositionally biased region" description="Polar residues" evidence="1">
    <location>
        <begin position="220"/>
        <end position="244"/>
    </location>
</feature>
<name>A0A0Q9XAG6_DROMO</name>
<evidence type="ECO:0000313" key="3">
    <source>
        <dbReference type="Proteomes" id="UP000009192"/>
    </source>
</evidence>
<evidence type="ECO:0000313" key="2">
    <source>
        <dbReference type="EMBL" id="KRG02474.1"/>
    </source>
</evidence>
<dbReference type="InParanoid" id="A0A0Q9XAG6"/>
<feature type="compositionally biased region" description="Polar residues" evidence="1">
    <location>
        <begin position="331"/>
        <end position="353"/>
    </location>
</feature>
<evidence type="ECO:0000256" key="1">
    <source>
        <dbReference type="SAM" id="MobiDB-lite"/>
    </source>
</evidence>
<dbReference type="AlphaFoldDB" id="A0A0Q9XAG6"/>
<keyword evidence="3" id="KW-1185">Reference proteome</keyword>
<feature type="region of interest" description="Disordered" evidence="1">
    <location>
        <begin position="331"/>
        <end position="372"/>
    </location>
</feature>
<sequence length="796" mass="88249">IINTHLFNSSKAHANKNFKQNVIIKLKTTTTPRTTQPSSTTTIALSTTTAKQTPSALPTYTSNPFLKSKLQFLAKSLISAVSGTQSQSVNENKIPSQVQSTVTPSISDSWALANDSANSSTEKYVETIYDESKNVQVHTAEIPSGHAYETSTSPKFLDFINSAAYGASNLVRTPTGKASKAAYVRDNIYNDFKRDKALSTEQTQSKRIQSYVLSDVKPQSFRTTNQNAPKEASSELSETTNATRPNKAYEYSLESGSHGFTLTAKESLNEDNVSEPLFERPDSAQRFKNNTTTTTTNHMSVEYYDIIPTTYAPLRIWRNGRPTIKQAPSRLTTIPTASGTDLPSSTFKLTSPAPTKAVSSSNTSTGRSSDGQSFTARANLFKDNLIRVTSNPAMRFVSPYKSLESLLQDERLPHNSLRTTTRARYANANAASVPFLQTTPKPVRSYVTASPLQKNATQFVLDTMANGNIRNFSISDAILSTFSPQRPVFNRVPTTKATTTTTLNKSPTEAALSTTIVEPTISSVVTSPPIQVSEVPVRPRGRSRYTAATVNYNVDSVDEPTTYAPKFKIPHTYESRSSSSITHARRKMLRGRVANNRQTIFEPTAKSREKYETYKAAQQAKENVDRYQNTQSSHILPTSEATTTPKHNPSENEAATADNPRAEALIARQPLDVKQDNSIEQTVSTEISPSSIEDVVVISDQPPVKYLYSNKYRQQTAERTLAESLQNAGYIKNSSGRPKFRSTNVLEQLQHFLSISDSDESGSISRPECYSYNEIYYYYYYYFCTTAKHTSPIYWA</sequence>
<protein>
    <submittedName>
        <fullName evidence="2">Uncharacterized protein</fullName>
    </submittedName>
</protein>
<organism evidence="2 3">
    <name type="scientific">Drosophila mojavensis</name>
    <name type="common">Fruit fly</name>
    <dbReference type="NCBI Taxonomy" id="7230"/>
    <lineage>
        <taxon>Eukaryota</taxon>
        <taxon>Metazoa</taxon>
        <taxon>Ecdysozoa</taxon>
        <taxon>Arthropoda</taxon>
        <taxon>Hexapoda</taxon>
        <taxon>Insecta</taxon>
        <taxon>Pterygota</taxon>
        <taxon>Neoptera</taxon>
        <taxon>Endopterygota</taxon>
        <taxon>Diptera</taxon>
        <taxon>Brachycera</taxon>
        <taxon>Muscomorpha</taxon>
        <taxon>Ephydroidea</taxon>
        <taxon>Drosophilidae</taxon>
        <taxon>Drosophila</taxon>
    </lineage>
</organism>
<reference evidence="2 3" key="1">
    <citation type="journal article" date="2007" name="Nature">
        <title>Evolution of genes and genomes on the Drosophila phylogeny.</title>
        <authorList>
            <consortium name="Drosophila 12 Genomes Consortium"/>
            <person name="Clark A.G."/>
            <person name="Eisen M.B."/>
            <person name="Smith D.R."/>
            <person name="Bergman C.M."/>
            <person name="Oliver B."/>
            <person name="Markow T.A."/>
            <person name="Kaufman T.C."/>
            <person name="Kellis M."/>
            <person name="Gelbart W."/>
            <person name="Iyer V.N."/>
            <person name="Pollard D.A."/>
            <person name="Sackton T.B."/>
            <person name="Larracuente A.M."/>
            <person name="Singh N.D."/>
            <person name="Abad J.P."/>
            <person name="Abt D.N."/>
            <person name="Adryan B."/>
            <person name="Aguade M."/>
            <person name="Akashi H."/>
            <person name="Anderson W.W."/>
            <person name="Aquadro C.F."/>
            <person name="Ardell D.H."/>
            <person name="Arguello R."/>
            <person name="Artieri C.G."/>
            <person name="Barbash D.A."/>
            <person name="Barker D."/>
            <person name="Barsanti P."/>
            <person name="Batterham P."/>
            <person name="Batzoglou S."/>
            <person name="Begun D."/>
            <person name="Bhutkar A."/>
            <person name="Blanco E."/>
            <person name="Bosak S.A."/>
            <person name="Bradley R.K."/>
            <person name="Brand A.D."/>
            <person name="Brent M.R."/>
            <person name="Brooks A.N."/>
            <person name="Brown R.H."/>
            <person name="Butlin R.K."/>
            <person name="Caggese C."/>
            <person name="Calvi B.R."/>
            <person name="Bernardo de Carvalho A."/>
            <person name="Caspi A."/>
            <person name="Castrezana S."/>
            <person name="Celniker S.E."/>
            <person name="Chang J.L."/>
            <person name="Chapple C."/>
            <person name="Chatterji S."/>
            <person name="Chinwalla A."/>
            <person name="Civetta A."/>
            <person name="Clifton S.W."/>
            <person name="Comeron J.M."/>
            <person name="Costello J.C."/>
            <person name="Coyne J.A."/>
            <person name="Daub J."/>
            <person name="David R.G."/>
            <person name="Delcher A.L."/>
            <person name="Delehaunty K."/>
            <person name="Do C.B."/>
            <person name="Ebling H."/>
            <person name="Edwards K."/>
            <person name="Eickbush T."/>
            <person name="Evans J.D."/>
            <person name="Filipski A."/>
            <person name="Findeiss S."/>
            <person name="Freyhult E."/>
            <person name="Fulton L."/>
            <person name="Fulton R."/>
            <person name="Garcia A.C."/>
            <person name="Gardiner A."/>
            <person name="Garfield D.A."/>
            <person name="Garvin B.E."/>
            <person name="Gibson G."/>
            <person name="Gilbert D."/>
            <person name="Gnerre S."/>
            <person name="Godfrey J."/>
            <person name="Good R."/>
            <person name="Gotea V."/>
            <person name="Gravely B."/>
            <person name="Greenberg A.J."/>
            <person name="Griffiths-Jones S."/>
            <person name="Gross S."/>
            <person name="Guigo R."/>
            <person name="Gustafson E.A."/>
            <person name="Haerty W."/>
            <person name="Hahn M.W."/>
            <person name="Halligan D.L."/>
            <person name="Halpern A.L."/>
            <person name="Halter G.M."/>
            <person name="Han M.V."/>
            <person name="Heger A."/>
            <person name="Hillier L."/>
            <person name="Hinrichs A.S."/>
            <person name="Holmes I."/>
            <person name="Hoskins R.A."/>
            <person name="Hubisz M.J."/>
            <person name="Hultmark D."/>
            <person name="Huntley M.A."/>
            <person name="Jaffe D.B."/>
            <person name="Jagadeeshan S."/>
            <person name="Jeck W.R."/>
            <person name="Johnson J."/>
            <person name="Jones C.D."/>
            <person name="Jordan W.C."/>
            <person name="Karpen G.H."/>
            <person name="Kataoka E."/>
            <person name="Keightley P.D."/>
            <person name="Kheradpour P."/>
            <person name="Kirkness E.F."/>
            <person name="Koerich L.B."/>
            <person name="Kristiansen K."/>
            <person name="Kudrna D."/>
            <person name="Kulathinal R.J."/>
            <person name="Kumar S."/>
            <person name="Kwok R."/>
            <person name="Lander E."/>
            <person name="Langley C.H."/>
            <person name="Lapoint R."/>
            <person name="Lazzaro B.P."/>
            <person name="Lee S.J."/>
            <person name="Levesque L."/>
            <person name="Li R."/>
            <person name="Lin C.F."/>
            <person name="Lin M.F."/>
            <person name="Lindblad-Toh K."/>
            <person name="Llopart A."/>
            <person name="Long M."/>
            <person name="Low L."/>
            <person name="Lozovsky E."/>
            <person name="Lu J."/>
            <person name="Luo M."/>
            <person name="Machado C.A."/>
            <person name="Makalowski W."/>
            <person name="Marzo M."/>
            <person name="Matsuda M."/>
            <person name="Matzkin L."/>
            <person name="McAllister B."/>
            <person name="McBride C.S."/>
            <person name="McKernan B."/>
            <person name="McKernan K."/>
            <person name="Mendez-Lago M."/>
            <person name="Minx P."/>
            <person name="Mollenhauer M.U."/>
            <person name="Montooth K."/>
            <person name="Mount S.M."/>
            <person name="Mu X."/>
            <person name="Myers E."/>
            <person name="Negre B."/>
            <person name="Newfeld S."/>
            <person name="Nielsen R."/>
            <person name="Noor M.A."/>
            <person name="O'Grady P."/>
            <person name="Pachter L."/>
            <person name="Papaceit M."/>
            <person name="Parisi M.J."/>
            <person name="Parisi M."/>
            <person name="Parts L."/>
            <person name="Pedersen J.S."/>
            <person name="Pesole G."/>
            <person name="Phillippy A.M."/>
            <person name="Ponting C.P."/>
            <person name="Pop M."/>
            <person name="Porcelli D."/>
            <person name="Powell J.R."/>
            <person name="Prohaska S."/>
            <person name="Pruitt K."/>
            <person name="Puig M."/>
            <person name="Quesneville H."/>
            <person name="Ram K.R."/>
            <person name="Rand D."/>
            <person name="Rasmussen M.D."/>
            <person name="Reed L.K."/>
            <person name="Reenan R."/>
            <person name="Reily A."/>
            <person name="Remington K.A."/>
            <person name="Rieger T.T."/>
            <person name="Ritchie M.G."/>
            <person name="Robin C."/>
            <person name="Rogers Y.H."/>
            <person name="Rohde C."/>
            <person name="Rozas J."/>
            <person name="Rubenfield M.J."/>
            <person name="Ruiz A."/>
            <person name="Russo S."/>
            <person name="Salzberg S.L."/>
            <person name="Sanchez-Gracia A."/>
            <person name="Saranga D.J."/>
            <person name="Sato H."/>
            <person name="Schaeffer S.W."/>
            <person name="Schatz M.C."/>
            <person name="Schlenke T."/>
            <person name="Schwartz R."/>
            <person name="Segarra C."/>
            <person name="Singh R.S."/>
            <person name="Sirot L."/>
            <person name="Sirota M."/>
            <person name="Sisneros N.B."/>
            <person name="Smith C.D."/>
            <person name="Smith T.F."/>
            <person name="Spieth J."/>
            <person name="Stage D.E."/>
            <person name="Stark A."/>
            <person name="Stephan W."/>
            <person name="Strausberg R.L."/>
            <person name="Strempel S."/>
            <person name="Sturgill D."/>
            <person name="Sutton G."/>
            <person name="Sutton G.G."/>
            <person name="Tao W."/>
            <person name="Teichmann S."/>
            <person name="Tobari Y.N."/>
            <person name="Tomimura Y."/>
            <person name="Tsolas J.M."/>
            <person name="Valente V.L."/>
            <person name="Venter E."/>
            <person name="Venter J.C."/>
            <person name="Vicario S."/>
            <person name="Vieira F.G."/>
            <person name="Vilella A.J."/>
            <person name="Villasante A."/>
            <person name="Walenz B."/>
            <person name="Wang J."/>
            <person name="Wasserman M."/>
            <person name="Watts T."/>
            <person name="Wilson D."/>
            <person name="Wilson R.K."/>
            <person name="Wing R.A."/>
            <person name="Wolfner M.F."/>
            <person name="Wong A."/>
            <person name="Wong G.K."/>
            <person name="Wu C.I."/>
            <person name="Wu G."/>
            <person name="Yamamoto D."/>
            <person name="Yang H.P."/>
            <person name="Yang S.P."/>
            <person name="Yorke J.A."/>
            <person name="Yoshida K."/>
            <person name="Zdobnov E."/>
            <person name="Zhang P."/>
            <person name="Zhang Y."/>
            <person name="Zimin A.V."/>
            <person name="Baldwin J."/>
            <person name="Abdouelleil A."/>
            <person name="Abdulkadir J."/>
            <person name="Abebe A."/>
            <person name="Abera B."/>
            <person name="Abreu J."/>
            <person name="Acer S.C."/>
            <person name="Aftuck L."/>
            <person name="Alexander A."/>
            <person name="An P."/>
            <person name="Anderson E."/>
            <person name="Anderson S."/>
            <person name="Arachi H."/>
            <person name="Azer M."/>
            <person name="Bachantsang P."/>
            <person name="Barry A."/>
            <person name="Bayul T."/>
            <person name="Berlin A."/>
            <person name="Bessette D."/>
            <person name="Bloom T."/>
            <person name="Blye J."/>
            <person name="Boguslavskiy L."/>
            <person name="Bonnet C."/>
            <person name="Boukhgalter B."/>
            <person name="Bourzgui I."/>
            <person name="Brown A."/>
            <person name="Cahill P."/>
            <person name="Channer S."/>
            <person name="Cheshatsang Y."/>
            <person name="Chuda L."/>
            <person name="Citroen M."/>
            <person name="Collymore A."/>
            <person name="Cooke P."/>
            <person name="Costello M."/>
            <person name="D'Aco K."/>
            <person name="Daza R."/>
            <person name="De Haan G."/>
            <person name="DeGray S."/>
            <person name="DeMaso C."/>
            <person name="Dhargay N."/>
            <person name="Dooley K."/>
            <person name="Dooley E."/>
            <person name="Doricent M."/>
            <person name="Dorje P."/>
            <person name="Dorjee K."/>
            <person name="Dupes A."/>
            <person name="Elong R."/>
            <person name="Falk J."/>
            <person name="Farina A."/>
            <person name="Faro S."/>
            <person name="Ferguson D."/>
            <person name="Fisher S."/>
            <person name="Foley C.D."/>
            <person name="Franke A."/>
            <person name="Friedrich D."/>
            <person name="Gadbois L."/>
            <person name="Gearin G."/>
            <person name="Gearin C.R."/>
            <person name="Giannoukos G."/>
            <person name="Goode T."/>
            <person name="Graham J."/>
            <person name="Grandbois E."/>
            <person name="Grewal S."/>
            <person name="Gyaltsen K."/>
            <person name="Hafez N."/>
            <person name="Hagos B."/>
            <person name="Hall J."/>
            <person name="Henson C."/>
            <person name="Hollinger A."/>
            <person name="Honan T."/>
            <person name="Huard M.D."/>
            <person name="Hughes L."/>
            <person name="Hurhula B."/>
            <person name="Husby M.E."/>
            <person name="Kamat A."/>
            <person name="Kanga B."/>
            <person name="Kashin S."/>
            <person name="Khazanovich D."/>
            <person name="Kisner P."/>
            <person name="Lance K."/>
            <person name="Lara M."/>
            <person name="Lee W."/>
            <person name="Lennon N."/>
            <person name="Letendre F."/>
            <person name="LeVine R."/>
            <person name="Lipovsky A."/>
            <person name="Liu X."/>
            <person name="Liu J."/>
            <person name="Liu S."/>
            <person name="Lokyitsang T."/>
            <person name="Lokyitsang Y."/>
            <person name="Lubonja R."/>
            <person name="Lui A."/>
            <person name="MacDonald P."/>
            <person name="Magnisalis V."/>
            <person name="Maru K."/>
            <person name="Matthews C."/>
            <person name="McCusker W."/>
            <person name="McDonough S."/>
            <person name="Mehta T."/>
            <person name="Meldrim J."/>
            <person name="Meneus L."/>
            <person name="Mihai O."/>
            <person name="Mihalev A."/>
            <person name="Mihova T."/>
            <person name="Mittelman R."/>
            <person name="Mlenga V."/>
            <person name="Montmayeur A."/>
            <person name="Mulrain L."/>
            <person name="Navidi A."/>
            <person name="Naylor J."/>
            <person name="Negash T."/>
            <person name="Nguyen T."/>
            <person name="Nguyen N."/>
            <person name="Nicol R."/>
            <person name="Norbu C."/>
            <person name="Norbu N."/>
            <person name="Novod N."/>
            <person name="O'Neill B."/>
            <person name="Osman S."/>
            <person name="Markiewicz E."/>
            <person name="Oyono O.L."/>
            <person name="Patti C."/>
            <person name="Phunkhang P."/>
            <person name="Pierre F."/>
            <person name="Priest M."/>
            <person name="Raghuraman S."/>
            <person name="Rege F."/>
            <person name="Reyes R."/>
            <person name="Rise C."/>
            <person name="Rogov P."/>
            <person name="Ross K."/>
            <person name="Ryan E."/>
            <person name="Settipalli S."/>
            <person name="Shea T."/>
            <person name="Sherpa N."/>
            <person name="Shi L."/>
            <person name="Shih D."/>
            <person name="Sparrow T."/>
            <person name="Spaulding J."/>
            <person name="Stalker J."/>
            <person name="Stange-Thomann N."/>
            <person name="Stavropoulos S."/>
            <person name="Stone C."/>
            <person name="Strader C."/>
            <person name="Tesfaye S."/>
            <person name="Thomson T."/>
            <person name="Thoulutsang Y."/>
            <person name="Thoulutsang D."/>
            <person name="Topham K."/>
            <person name="Topping I."/>
            <person name="Tsamla T."/>
            <person name="Vassiliev H."/>
            <person name="Vo A."/>
            <person name="Wangchuk T."/>
            <person name="Wangdi T."/>
            <person name="Weiand M."/>
            <person name="Wilkinson J."/>
            <person name="Wilson A."/>
            <person name="Yadav S."/>
            <person name="Young G."/>
            <person name="Yu Q."/>
            <person name="Zembek L."/>
            <person name="Zhong D."/>
            <person name="Zimmer A."/>
            <person name="Zwirko Z."/>
            <person name="Jaffe D.B."/>
            <person name="Alvarez P."/>
            <person name="Brockman W."/>
            <person name="Butler J."/>
            <person name="Chin C."/>
            <person name="Gnerre S."/>
            <person name="Grabherr M."/>
            <person name="Kleber M."/>
            <person name="Mauceli E."/>
            <person name="MacCallum I."/>
        </authorList>
    </citation>
    <scope>NUCLEOTIDE SEQUENCE [LARGE SCALE GENOMIC DNA]</scope>
    <source>
        <strain evidence="3">Tucson 15081-1352.22</strain>
    </source>
</reference>
<feature type="compositionally biased region" description="Low complexity" evidence="1">
    <location>
        <begin position="359"/>
        <end position="369"/>
    </location>
</feature>
<dbReference type="OrthoDB" id="504708at2759"/>
<accession>A0A0Q9XAG6</accession>
<feature type="compositionally biased region" description="Polar residues" evidence="1">
    <location>
        <begin position="626"/>
        <end position="653"/>
    </location>
</feature>
<dbReference type="KEGG" id="dmo:Dmoj_GI25616"/>
<dbReference type="Proteomes" id="UP000009192">
    <property type="component" value="Unassembled WGS sequence"/>
</dbReference>
<feature type="non-terminal residue" evidence="2">
    <location>
        <position position="1"/>
    </location>
</feature>
<dbReference type="EMBL" id="CH933807">
    <property type="protein sequence ID" value="KRG02474.1"/>
    <property type="molecule type" value="Genomic_DNA"/>
</dbReference>
<feature type="region of interest" description="Disordered" evidence="1">
    <location>
        <begin position="611"/>
        <end position="659"/>
    </location>
</feature>
<proteinExistence type="predicted"/>
<gene>
    <name evidence="2" type="primary">Dmoj\GI25616</name>
    <name evidence="2" type="ORF">Dmoj_GI25616</name>
</gene>